<sequence>MNLKNVLPNGHPGEIILFTYPESVFGRRMVRYLNLRRLPFSQIRVPPNMPRPILQQRLGINYRRIPIMAIGRDIYIDTRLMLAKLETFFPENRLGAEDGFGAGVEDLFENFVIDGGPFWRTAGCIPPTAPLMENEVWTKDRFDGSGGGFTKQALLDNRSWSISQLRIYYGIVEKMLGDGRPWILGGDNPGLAEIHAGWVYDWGINMAQDMEDDSGGATADMQRALSDVEFPKLYEWVKRFREVADKANKDHAEGGRLQEGADAEYKVVDCILAAGFTEQDPCFDETDVLGLQKGQPITIAPVDFGFTHKDEGNLIGLSRNEVVIEAQVPQGMGSLRLHYPRINFKILSKS</sequence>
<reference evidence="3 4" key="1">
    <citation type="submission" date="2015-07" db="EMBL/GenBank/DDBJ databases">
        <title>Comparative genomics of the Sigatoka disease complex on banana suggests a link between parallel evolutionary changes in Pseudocercospora fijiensis and Pseudocercospora eumusae and increased virulence on the banana host.</title>
        <authorList>
            <person name="Chang T.-C."/>
            <person name="Salvucci A."/>
            <person name="Crous P.W."/>
            <person name="Stergiopoulos I."/>
        </authorList>
    </citation>
    <scope>NUCLEOTIDE SEQUENCE [LARGE SCALE GENOMIC DNA]</scope>
    <source>
        <strain evidence="3 4">CBS 116634</strain>
    </source>
</reference>
<evidence type="ECO:0000313" key="4">
    <source>
        <dbReference type="Proteomes" id="UP000073492"/>
    </source>
</evidence>
<dbReference type="InterPro" id="IPR036249">
    <property type="entry name" value="Thioredoxin-like_sf"/>
</dbReference>
<dbReference type="Gene3D" id="3.40.30.110">
    <property type="match status" value="2"/>
</dbReference>
<dbReference type="Pfam" id="PF13417">
    <property type="entry name" value="GST_N_3"/>
    <property type="match status" value="1"/>
</dbReference>
<dbReference type="InterPro" id="IPR058268">
    <property type="entry name" value="DUF7962"/>
</dbReference>
<dbReference type="SUPFAM" id="SSF47616">
    <property type="entry name" value="GST C-terminal domain-like"/>
    <property type="match status" value="1"/>
</dbReference>
<dbReference type="SUPFAM" id="SSF52833">
    <property type="entry name" value="Thioredoxin-like"/>
    <property type="match status" value="1"/>
</dbReference>
<feature type="domain" description="GST N-terminal" evidence="1">
    <location>
        <begin position="17"/>
        <end position="92"/>
    </location>
</feature>
<dbReference type="Pfam" id="PF25907">
    <property type="entry name" value="DUF7962"/>
    <property type="match status" value="1"/>
</dbReference>
<accession>A0A139H5R2</accession>
<evidence type="ECO:0000259" key="1">
    <source>
        <dbReference type="Pfam" id="PF13417"/>
    </source>
</evidence>
<evidence type="ECO:0000259" key="2">
    <source>
        <dbReference type="Pfam" id="PF25907"/>
    </source>
</evidence>
<dbReference type="STRING" id="113226.A0A139H5R2"/>
<dbReference type="AlphaFoldDB" id="A0A139H5R2"/>
<dbReference type="InterPro" id="IPR036282">
    <property type="entry name" value="Glutathione-S-Trfase_C_sf"/>
</dbReference>
<evidence type="ECO:0000313" key="3">
    <source>
        <dbReference type="EMBL" id="KXS97774.1"/>
    </source>
</evidence>
<dbReference type="Proteomes" id="UP000073492">
    <property type="component" value="Unassembled WGS sequence"/>
</dbReference>
<keyword evidence="4" id="KW-1185">Reference proteome</keyword>
<dbReference type="InterPro" id="IPR004045">
    <property type="entry name" value="Glutathione_S-Trfase_N"/>
</dbReference>
<comment type="caution">
    <text evidence="3">The sequence shown here is derived from an EMBL/GenBank/DDBJ whole genome shotgun (WGS) entry which is preliminary data.</text>
</comment>
<name>A0A139H5R2_9PEZI</name>
<dbReference type="OrthoDB" id="202840at2759"/>
<organism evidence="3 4">
    <name type="scientific">Pseudocercospora musae</name>
    <dbReference type="NCBI Taxonomy" id="113226"/>
    <lineage>
        <taxon>Eukaryota</taxon>
        <taxon>Fungi</taxon>
        <taxon>Dikarya</taxon>
        <taxon>Ascomycota</taxon>
        <taxon>Pezizomycotina</taxon>
        <taxon>Dothideomycetes</taxon>
        <taxon>Dothideomycetidae</taxon>
        <taxon>Mycosphaerellales</taxon>
        <taxon>Mycosphaerellaceae</taxon>
        <taxon>Pseudocercospora</taxon>
    </lineage>
</organism>
<evidence type="ECO:0008006" key="5">
    <source>
        <dbReference type="Google" id="ProtNLM"/>
    </source>
</evidence>
<feature type="domain" description="DUF7962" evidence="2">
    <location>
        <begin position="122"/>
        <end position="249"/>
    </location>
</feature>
<gene>
    <name evidence="3" type="ORF">AC579_8824</name>
</gene>
<protein>
    <recommendedName>
        <fullName evidence="5">GST N-terminal domain-containing protein</fullName>
    </recommendedName>
</protein>
<dbReference type="EMBL" id="LFZO01000771">
    <property type="protein sequence ID" value="KXS97774.1"/>
    <property type="molecule type" value="Genomic_DNA"/>
</dbReference>
<proteinExistence type="predicted"/>